<comment type="caution">
    <text evidence="5">The sequence shown here is derived from an EMBL/GenBank/DDBJ whole genome shotgun (WGS) entry which is preliminary data.</text>
</comment>
<keyword evidence="6" id="KW-1185">Reference proteome</keyword>
<feature type="domain" description="HTH luxR-type" evidence="4">
    <location>
        <begin position="182"/>
        <end position="247"/>
    </location>
</feature>
<organism evidence="5 6">
    <name type="scientific">Inquilinus limosus</name>
    <dbReference type="NCBI Taxonomy" id="171674"/>
    <lineage>
        <taxon>Bacteria</taxon>
        <taxon>Pseudomonadati</taxon>
        <taxon>Pseudomonadota</taxon>
        <taxon>Alphaproteobacteria</taxon>
        <taxon>Rhodospirillales</taxon>
        <taxon>Rhodospirillaceae</taxon>
        <taxon>Inquilinus</taxon>
    </lineage>
</organism>
<protein>
    <recommendedName>
        <fullName evidence="4">HTH luxR-type domain-containing protein</fullName>
    </recommendedName>
</protein>
<dbReference type="PANTHER" id="PTHR44688">
    <property type="entry name" value="DNA-BINDING TRANSCRIPTIONAL ACTIVATOR DEVR_DOSR"/>
    <property type="match status" value="1"/>
</dbReference>
<dbReference type="Proteomes" id="UP000196655">
    <property type="component" value="Unassembled WGS sequence"/>
</dbReference>
<dbReference type="RefSeq" id="WP_088150025.1">
    <property type="nucleotide sequence ID" value="NZ_NHON01000007.1"/>
</dbReference>
<dbReference type="EMBL" id="NHON01000007">
    <property type="protein sequence ID" value="OWJ68148.1"/>
    <property type="molecule type" value="Genomic_DNA"/>
</dbReference>
<dbReference type="PANTHER" id="PTHR44688:SF16">
    <property type="entry name" value="DNA-BINDING TRANSCRIPTIONAL ACTIVATOR DEVR_DOSR"/>
    <property type="match status" value="1"/>
</dbReference>
<name>A0A211ZS86_9PROT</name>
<keyword evidence="3" id="KW-0804">Transcription</keyword>
<evidence type="ECO:0000256" key="1">
    <source>
        <dbReference type="ARBA" id="ARBA00023015"/>
    </source>
</evidence>
<dbReference type="PROSITE" id="PS50043">
    <property type="entry name" value="HTH_LUXR_2"/>
    <property type="match status" value="1"/>
</dbReference>
<accession>A0A211ZS86</accession>
<evidence type="ECO:0000313" key="6">
    <source>
        <dbReference type="Proteomes" id="UP000196655"/>
    </source>
</evidence>
<dbReference type="OrthoDB" id="7321545at2"/>
<dbReference type="GO" id="GO:0006355">
    <property type="term" value="P:regulation of DNA-templated transcription"/>
    <property type="evidence" value="ECO:0007669"/>
    <property type="project" value="InterPro"/>
</dbReference>
<dbReference type="InterPro" id="IPR000792">
    <property type="entry name" value="Tscrpt_reg_LuxR_C"/>
</dbReference>
<dbReference type="InterPro" id="IPR016032">
    <property type="entry name" value="Sig_transdc_resp-reg_C-effctor"/>
</dbReference>
<gene>
    <name evidence="5" type="ORF">BWR60_05610</name>
</gene>
<keyword evidence="1" id="KW-0805">Transcription regulation</keyword>
<evidence type="ECO:0000256" key="3">
    <source>
        <dbReference type="ARBA" id="ARBA00023163"/>
    </source>
</evidence>
<dbReference type="AlphaFoldDB" id="A0A211ZS86"/>
<reference evidence="6" key="1">
    <citation type="submission" date="2017-05" db="EMBL/GenBank/DDBJ databases">
        <authorList>
            <person name="Macchi M."/>
            <person name="Festa S."/>
            <person name="Coppotelli B.M."/>
            <person name="Morelli I.S."/>
        </authorList>
    </citation>
    <scope>NUCLEOTIDE SEQUENCE [LARGE SCALE GENOMIC DNA]</scope>
    <source>
        <strain evidence="6">I</strain>
    </source>
</reference>
<evidence type="ECO:0000256" key="2">
    <source>
        <dbReference type="ARBA" id="ARBA00023125"/>
    </source>
</evidence>
<dbReference type="CDD" id="cd06170">
    <property type="entry name" value="LuxR_C_like"/>
    <property type="match status" value="1"/>
</dbReference>
<dbReference type="GO" id="GO:0003677">
    <property type="term" value="F:DNA binding"/>
    <property type="evidence" value="ECO:0007669"/>
    <property type="project" value="UniProtKB-KW"/>
</dbReference>
<sequence length="251" mass="27739">MDRHWVVPDQATITGVIGQIYDSALGDDDWSVVVERLTRLLGGHTGTLHRSPSPLKQDVAIRHNADPACVALYNAYYHRLVPATPRMLSLRRPTGLLSGREIPDAEFTRTEYYNDYLRPQGLHGWMAWADGGERGPSAHLTLWRPRNRERWDAPELAVLQHVGPHLSRGLEIERRLGAVRAAGPVDKALSPRQLDCLACAARGQGSKETAHRLGLSVNTVNMYIAAAKRRLGAANRSEAVAIAFRLGLLPV</sequence>
<keyword evidence="2" id="KW-0238">DNA-binding</keyword>
<dbReference type="SUPFAM" id="SSF46894">
    <property type="entry name" value="C-terminal effector domain of the bipartite response regulators"/>
    <property type="match status" value="1"/>
</dbReference>
<dbReference type="PRINTS" id="PR00038">
    <property type="entry name" value="HTHLUXR"/>
</dbReference>
<dbReference type="InterPro" id="IPR036388">
    <property type="entry name" value="WH-like_DNA-bd_sf"/>
</dbReference>
<dbReference type="Gene3D" id="1.10.10.10">
    <property type="entry name" value="Winged helix-like DNA-binding domain superfamily/Winged helix DNA-binding domain"/>
    <property type="match status" value="1"/>
</dbReference>
<evidence type="ECO:0000259" key="4">
    <source>
        <dbReference type="PROSITE" id="PS50043"/>
    </source>
</evidence>
<dbReference type="SMART" id="SM00421">
    <property type="entry name" value="HTH_LUXR"/>
    <property type="match status" value="1"/>
</dbReference>
<evidence type="ECO:0000313" key="5">
    <source>
        <dbReference type="EMBL" id="OWJ68148.1"/>
    </source>
</evidence>
<dbReference type="Pfam" id="PF00196">
    <property type="entry name" value="GerE"/>
    <property type="match status" value="1"/>
</dbReference>
<proteinExistence type="predicted"/>